<dbReference type="InterPro" id="IPR006073">
    <property type="entry name" value="GTP-bd"/>
</dbReference>
<evidence type="ECO:0000256" key="1">
    <source>
        <dbReference type="ARBA" id="ARBA00022741"/>
    </source>
</evidence>
<proteinExistence type="predicted"/>
<evidence type="ECO:0000256" key="3">
    <source>
        <dbReference type="SAM" id="MobiDB-lite"/>
    </source>
</evidence>
<dbReference type="GO" id="GO:0005525">
    <property type="term" value="F:GTP binding"/>
    <property type="evidence" value="ECO:0007669"/>
    <property type="project" value="UniProtKB-KW"/>
</dbReference>
<evidence type="ECO:0000259" key="4">
    <source>
        <dbReference type="Pfam" id="PF01926"/>
    </source>
</evidence>
<keyword evidence="6" id="KW-1185">Reference proteome</keyword>
<sequence>MTSRIANFIPRLQFPDYNVILSDFKGHHVKALNKMTQLAPQLDLVFELRDSRAPLSSKNVLLDRPFQGKKKVVLYSKKDLSRIDIDIISKWHKDLNESFMFIDCRAQRDSKFLIEVAKQYYYSIKPSPPPLGLRMLVVGMPNVGKSTLVNTLRKVGLQENRKIAKTGGQPGVTRSTSSIIKINTDPQLLLYDTPGVFLPKVSSSQSMIILSLIGAVKPTLVDPVIQADYLLYIINLQKKWDLYKDFIDYPVNDVTFLLKKIAMKIGKINRKTGEVDETGTAIYWIDQFKQGKIGPISFEIEAVDPEIKMDVKSWIEKEKKRVDDMEIKLNNKNMTNKKAPLSYREKTSRSANQLFKD</sequence>
<evidence type="ECO:0000313" key="6">
    <source>
        <dbReference type="Proteomes" id="UP000774326"/>
    </source>
</evidence>
<accession>A0A9P8Q2Z2</accession>
<dbReference type="Pfam" id="PF01926">
    <property type="entry name" value="MMR_HSR1"/>
    <property type="match status" value="1"/>
</dbReference>
<dbReference type="GO" id="GO:0005739">
    <property type="term" value="C:mitochondrion"/>
    <property type="evidence" value="ECO:0007669"/>
    <property type="project" value="TreeGrafter"/>
</dbReference>
<dbReference type="GO" id="GO:0003924">
    <property type="term" value="F:GTPase activity"/>
    <property type="evidence" value="ECO:0007669"/>
    <property type="project" value="TreeGrafter"/>
</dbReference>
<name>A0A9P8Q2Z2_WICPI</name>
<dbReference type="PANTHER" id="PTHR45782">
    <property type="entry name" value="MITOCHONDRIAL RIBOSOME-ASSOCIATED GTPASE 1"/>
    <property type="match status" value="1"/>
</dbReference>
<dbReference type="Proteomes" id="UP000774326">
    <property type="component" value="Unassembled WGS sequence"/>
</dbReference>
<dbReference type="OrthoDB" id="269151at2759"/>
<dbReference type="Gene3D" id="3.40.50.300">
    <property type="entry name" value="P-loop containing nucleotide triphosphate hydrolases"/>
    <property type="match status" value="1"/>
</dbReference>
<reference evidence="5" key="1">
    <citation type="journal article" date="2021" name="Open Biol.">
        <title>Shared evolutionary footprints suggest mitochondrial oxidative damage underlies multiple complex I losses in fungi.</title>
        <authorList>
            <person name="Schikora-Tamarit M.A."/>
            <person name="Marcet-Houben M."/>
            <person name="Nosek J."/>
            <person name="Gabaldon T."/>
        </authorList>
    </citation>
    <scope>NUCLEOTIDE SEQUENCE</scope>
    <source>
        <strain evidence="5">CBS2887</strain>
    </source>
</reference>
<feature type="domain" description="G" evidence="4">
    <location>
        <begin position="135"/>
        <end position="246"/>
    </location>
</feature>
<reference evidence="5" key="2">
    <citation type="submission" date="2021-01" db="EMBL/GenBank/DDBJ databases">
        <authorList>
            <person name="Schikora-Tamarit M.A."/>
        </authorList>
    </citation>
    <scope>NUCLEOTIDE SEQUENCE</scope>
    <source>
        <strain evidence="5">CBS2887</strain>
    </source>
</reference>
<protein>
    <recommendedName>
        <fullName evidence="4">G domain-containing protein</fullName>
    </recommendedName>
</protein>
<gene>
    <name evidence="5" type="ORF">WICPIJ_005747</name>
</gene>
<comment type="caution">
    <text evidence="5">The sequence shown here is derived from an EMBL/GenBank/DDBJ whole genome shotgun (WGS) entry which is preliminary data.</text>
</comment>
<dbReference type="Gene3D" id="1.10.1580.10">
    <property type="match status" value="1"/>
</dbReference>
<evidence type="ECO:0000313" key="5">
    <source>
        <dbReference type="EMBL" id="KAH3683278.1"/>
    </source>
</evidence>
<feature type="region of interest" description="Disordered" evidence="3">
    <location>
        <begin position="333"/>
        <end position="357"/>
    </location>
</feature>
<keyword evidence="2" id="KW-0342">GTP-binding</keyword>
<dbReference type="SUPFAM" id="SSF52540">
    <property type="entry name" value="P-loop containing nucleoside triphosphate hydrolases"/>
    <property type="match status" value="1"/>
</dbReference>
<keyword evidence="1" id="KW-0547">Nucleotide-binding</keyword>
<dbReference type="InterPro" id="IPR023179">
    <property type="entry name" value="GTP-bd_ortho_bundle_sf"/>
</dbReference>
<dbReference type="CDD" id="cd01856">
    <property type="entry name" value="YlqF"/>
    <property type="match status" value="1"/>
</dbReference>
<dbReference type="EMBL" id="JAEUBG010003196">
    <property type="protein sequence ID" value="KAH3683278.1"/>
    <property type="molecule type" value="Genomic_DNA"/>
</dbReference>
<dbReference type="AlphaFoldDB" id="A0A9P8Q2Z2"/>
<evidence type="ECO:0000256" key="2">
    <source>
        <dbReference type="ARBA" id="ARBA00023134"/>
    </source>
</evidence>
<organism evidence="5 6">
    <name type="scientific">Wickerhamomyces pijperi</name>
    <name type="common">Yeast</name>
    <name type="synonym">Pichia pijperi</name>
    <dbReference type="NCBI Taxonomy" id="599730"/>
    <lineage>
        <taxon>Eukaryota</taxon>
        <taxon>Fungi</taxon>
        <taxon>Dikarya</taxon>
        <taxon>Ascomycota</taxon>
        <taxon>Saccharomycotina</taxon>
        <taxon>Saccharomycetes</taxon>
        <taxon>Phaffomycetales</taxon>
        <taxon>Wickerhamomycetaceae</taxon>
        <taxon>Wickerhamomyces</taxon>
    </lineage>
</organism>
<dbReference type="InterPro" id="IPR027417">
    <property type="entry name" value="P-loop_NTPase"/>
</dbReference>
<dbReference type="PANTHER" id="PTHR45782:SF4">
    <property type="entry name" value="MITOCHONDRIAL RIBOSOME-ASSOCIATED GTPASE 1"/>
    <property type="match status" value="1"/>
</dbReference>
<dbReference type="GO" id="GO:0032543">
    <property type="term" value="P:mitochondrial translation"/>
    <property type="evidence" value="ECO:0007669"/>
    <property type="project" value="TreeGrafter"/>
</dbReference>